<evidence type="ECO:0000313" key="4">
    <source>
        <dbReference type="EMBL" id="CAB0602463.1"/>
    </source>
</evidence>
<feature type="domain" description="Integrase catalytic" evidence="3">
    <location>
        <begin position="372"/>
        <end position="535"/>
    </location>
</feature>
<dbReference type="Gene3D" id="1.10.10.60">
    <property type="entry name" value="Homeodomain-like"/>
    <property type="match status" value="1"/>
</dbReference>
<dbReference type="SUPFAM" id="SSF46689">
    <property type="entry name" value="Homeodomain-like"/>
    <property type="match status" value="1"/>
</dbReference>
<evidence type="ECO:0000259" key="3">
    <source>
        <dbReference type="PROSITE" id="PS50994"/>
    </source>
</evidence>
<dbReference type="InterPro" id="IPR001584">
    <property type="entry name" value="Integrase_cat-core"/>
</dbReference>
<feature type="compositionally biased region" description="Low complexity" evidence="2">
    <location>
        <begin position="478"/>
        <end position="487"/>
    </location>
</feature>
<evidence type="ECO:0000313" key="5">
    <source>
        <dbReference type="Proteomes" id="UP000480222"/>
    </source>
</evidence>
<dbReference type="Proteomes" id="UP000480222">
    <property type="component" value="Unassembled WGS sequence"/>
</dbReference>
<dbReference type="GO" id="GO:0015074">
    <property type="term" value="P:DNA integration"/>
    <property type="evidence" value="ECO:0007669"/>
    <property type="project" value="InterPro"/>
</dbReference>
<dbReference type="InterPro" id="IPR053392">
    <property type="entry name" value="Transposase_IS30-like"/>
</dbReference>
<evidence type="ECO:0000256" key="1">
    <source>
        <dbReference type="ARBA" id="ARBA00023172"/>
    </source>
</evidence>
<dbReference type="InterPro" id="IPR009057">
    <property type="entry name" value="Homeodomain-like_sf"/>
</dbReference>
<dbReference type="PANTHER" id="PTHR10948">
    <property type="entry name" value="TRANSPOSASE"/>
    <property type="match status" value="1"/>
</dbReference>
<dbReference type="InterPro" id="IPR051917">
    <property type="entry name" value="Transposase-Integrase"/>
</dbReference>
<dbReference type="GO" id="GO:0005829">
    <property type="term" value="C:cytosol"/>
    <property type="evidence" value="ECO:0007669"/>
    <property type="project" value="TreeGrafter"/>
</dbReference>
<accession>A0A811G354</accession>
<dbReference type="SUPFAM" id="SSF53098">
    <property type="entry name" value="Ribonuclease H-like"/>
    <property type="match status" value="1"/>
</dbReference>
<organism evidence="4 5">
    <name type="scientific">Corynebacterium diphtheriae</name>
    <dbReference type="NCBI Taxonomy" id="1717"/>
    <lineage>
        <taxon>Bacteria</taxon>
        <taxon>Bacillati</taxon>
        <taxon>Actinomycetota</taxon>
        <taxon>Actinomycetes</taxon>
        <taxon>Mycobacteriales</taxon>
        <taxon>Corynebacteriaceae</taxon>
        <taxon>Corynebacterium</taxon>
    </lineage>
</organism>
<dbReference type="PROSITE" id="PS50994">
    <property type="entry name" value="INTEGRASE"/>
    <property type="match status" value="1"/>
</dbReference>
<dbReference type="GO" id="GO:0006310">
    <property type="term" value="P:DNA recombination"/>
    <property type="evidence" value="ECO:0007669"/>
    <property type="project" value="UniProtKB-KW"/>
</dbReference>
<dbReference type="GO" id="GO:0003676">
    <property type="term" value="F:nucleic acid binding"/>
    <property type="evidence" value="ECO:0007669"/>
    <property type="project" value="InterPro"/>
</dbReference>
<dbReference type="Pfam" id="PF00665">
    <property type="entry name" value="rve"/>
    <property type="match status" value="1"/>
</dbReference>
<gene>
    <name evidence="4" type="ORF">CIP107547_01328</name>
</gene>
<feature type="region of interest" description="Disordered" evidence="2">
    <location>
        <begin position="475"/>
        <end position="497"/>
    </location>
</feature>
<evidence type="ECO:0000256" key="2">
    <source>
        <dbReference type="SAM" id="MobiDB-lite"/>
    </source>
</evidence>
<dbReference type="InterPro" id="IPR012337">
    <property type="entry name" value="RNaseH-like_sf"/>
</dbReference>
<dbReference type="GO" id="GO:0032196">
    <property type="term" value="P:transposition"/>
    <property type="evidence" value="ECO:0007669"/>
    <property type="project" value="TreeGrafter"/>
</dbReference>
<dbReference type="AlphaFoldDB" id="A0A811G354"/>
<sequence>MAQRPQGTFVSLSESDKEQLRRLIAGGLSLRAAVQEVGCNYQHAYFFAHCEQLIPYCPRGHDTQALAAGIELVSKGVRVHTAARQVGVSDPVLRRQAYKLGLCVPVSQQQRRINATWQRVIFLRLRLASLSTRDAAVACGISFREAWDFDKGVVQSAQTRSQVFVPSGPAAGVYNKLMKRLHKLNARPAEAMQPLPKLAAGVDPYKKINKRYLDHDERIHIADWRREGVSIRKIARRLGRCHSTISRELRRNHSPQGPYHAGAAQIRAVARRARPQIGKLLANPRLRDWVIDKLRAQWSPEEIQGRIRLDFPDDEDMRVSAETIYEAFYLEPKGRLKDLGLSLPSGRTKRRTRTSVREQSPRKRFVDEFCSIDQRPAEANDRAVPGHWEGDLILGKENKSAVITLVERTTRFTVLGHLPGRHDAQSVLDSLKDTVQSLDQSMWSSITWDQGSEMAGHKAFTMATDIPIYLAHPGSPWERGSNENNNGRLRRNLPKSSDLSVHSKEDLEIIANIHNHKPRKILGWKTPAEAMAETLRQAGSIT</sequence>
<dbReference type="GO" id="GO:0004803">
    <property type="term" value="F:transposase activity"/>
    <property type="evidence" value="ECO:0007669"/>
    <property type="project" value="TreeGrafter"/>
</dbReference>
<protein>
    <submittedName>
        <fullName evidence="4">IS30 family transposase</fullName>
    </submittedName>
</protein>
<dbReference type="EMBL" id="CADDAV010000015">
    <property type="protein sequence ID" value="CAB0602463.1"/>
    <property type="molecule type" value="Genomic_DNA"/>
</dbReference>
<dbReference type="RefSeq" id="WP_014306826.1">
    <property type="nucleotide sequence ID" value="NZ_CP040520.1"/>
</dbReference>
<name>A0A811G354_CORDP</name>
<dbReference type="PANTHER" id="PTHR10948:SF23">
    <property type="entry name" value="TRANSPOSASE INSI FOR INSERTION SEQUENCE ELEMENT IS30A-RELATED"/>
    <property type="match status" value="1"/>
</dbReference>
<reference evidence="4 5" key="1">
    <citation type="submission" date="2020-02" db="EMBL/GenBank/DDBJ databases">
        <authorList>
            <person name="Brisse S."/>
        </authorList>
    </citation>
    <scope>NUCLEOTIDE SEQUENCE [LARGE SCALE GENOMIC DNA]</scope>
    <source>
        <strain evidence="4">CIP107547</strain>
    </source>
</reference>
<dbReference type="InterPro" id="IPR025246">
    <property type="entry name" value="IS30-like_HTH"/>
</dbReference>
<proteinExistence type="predicted"/>
<comment type="caution">
    <text evidence="4">The sequence shown here is derived from an EMBL/GenBank/DDBJ whole genome shotgun (WGS) entry which is preliminary data.</text>
</comment>
<keyword evidence="1" id="KW-0233">DNA recombination</keyword>
<dbReference type="Gene3D" id="3.30.420.10">
    <property type="entry name" value="Ribonuclease H-like superfamily/Ribonuclease H"/>
    <property type="match status" value="1"/>
</dbReference>
<dbReference type="InterPro" id="IPR036397">
    <property type="entry name" value="RNaseH_sf"/>
</dbReference>
<dbReference type="NCBIfam" id="NF033563">
    <property type="entry name" value="transpos_IS30"/>
    <property type="match status" value="1"/>
</dbReference>
<dbReference type="Pfam" id="PF13936">
    <property type="entry name" value="HTH_38"/>
    <property type="match status" value="1"/>
</dbReference>